<name>A0ABR4A5L7_9LECA</name>
<sequence>MGPSSSFRESFRESSPLSSPPPSPSSPAVSLSPGHPPPSKRQRRTDPDSRRFRVPDKIAYIQNALDQIGWSFKDWLNALEEHQEEPKYRQSWLQYRRKAYKQSRLDQSTLKAIIKQNNVDEIAYFFRKELLRLAQTKSFGRYPEPSGEDIDTSDEGSIDFVRELGPDALRQAPHLMRFLALLSRPAHNANKPVAIQDTSPKSSHLLIVSTLLYSIRKKTCNNVPKLTGIYFVNSGMKEKLVDMLSSFRICVSYSNIQETLKVLTNVGQKRLLAVSKDPTMNKAHDNFEFTEQPSGERLGQSKTFVSSTNGIIFKGARLPPDGLEQSSRHATIPLSATELLQKISKESKIKEARLANACNSLISGIPSLQNTKVQSTLNASFPWPEVQLAEPVPVQYYPMAPVWQNEGTNEGTAAIITNYEEIQGGQNSEDPMWSERLVLWHGDVKTILRLRSVQAMRPISRERPSSGLYPILLVKSELVESGCIGPG</sequence>
<evidence type="ECO:0000313" key="4">
    <source>
        <dbReference type="Proteomes" id="UP001590950"/>
    </source>
</evidence>
<feature type="domain" description="DUF6589" evidence="2">
    <location>
        <begin position="333"/>
        <end position="458"/>
    </location>
</feature>
<protein>
    <recommendedName>
        <fullName evidence="2">DUF6589 domain-containing protein</fullName>
    </recommendedName>
</protein>
<proteinExistence type="predicted"/>
<gene>
    <name evidence="3" type="ORF">N7G274_006714</name>
</gene>
<keyword evidence="4" id="KW-1185">Reference proteome</keyword>
<reference evidence="3 4" key="1">
    <citation type="submission" date="2024-09" db="EMBL/GenBank/DDBJ databases">
        <title>Rethinking Asexuality: The Enigmatic Case of Functional Sexual Genes in Lepraria (Stereocaulaceae).</title>
        <authorList>
            <person name="Doellman M."/>
            <person name="Sun Y."/>
            <person name="Barcenas-Pena A."/>
            <person name="Lumbsch H.T."/>
            <person name="Grewe F."/>
        </authorList>
    </citation>
    <scope>NUCLEOTIDE SEQUENCE [LARGE SCALE GENOMIC DNA]</scope>
    <source>
        <strain evidence="3 4">Mercado 3170</strain>
    </source>
</reference>
<comment type="caution">
    <text evidence="3">The sequence shown here is derived from an EMBL/GenBank/DDBJ whole genome shotgun (WGS) entry which is preliminary data.</text>
</comment>
<dbReference type="Proteomes" id="UP001590950">
    <property type="component" value="Unassembled WGS sequence"/>
</dbReference>
<dbReference type="Pfam" id="PF20231">
    <property type="entry name" value="DUF6589"/>
    <property type="match status" value="1"/>
</dbReference>
<organism evidence="3 4">
    <name type="scientific">Stereocaulon virgatum</name>
    <dbReference type="NCBI Taxonomy" id="373712"/>
    <lineage>
        <taxon>Eukaryota</taxon>
        <taxon>Fungi</taxon>
        <taxon>Dikarya</taxon>
        <taxon>Ascomycota</taxon>
        <taxon>Pezizomycotina</taxon>
        <taxon>Lecanoromycetes</taxon>
        <taxon>OSLEUM clade</taxon>
        <taxon>Lecanoromycetidae</taxon>
        <taxon>Lecanorales</taxon>
        <taxon>Lecanorineae</taxon>
        <taxon>Stereocaulaceae</taxon>
        <taxon>Stereocaulon</taxon>
    </lineage>
</organism>
<feature type="region of interest" description="Disordered" evidence="1">
    <location>
        <begin position="1"/>
        <end position="53"/>
    </location>
</feature>
<accession>A0ABR4A5L7</accession>
<dbReference type="EMBL" id="JBEFKJ010000020">
    <property type="protein sequence ID" value="KAL2040735.1"/>
    <property type="molecule type" value="Genomic_DNA"/>
</dbReference>
<feature type="compositionally biased region" description="Low complexity" evidence="1">
    <location>
        <begin position="1"/>
        <end position="17"/>
    </location>
</feature>
<evidence type="ECO:0000313" key="3">
    <source>
        <dbReference type="EMBL" id="KAL2040735.1"/>
    </source>
</evidence>
<evidence type="ECO:0000256" key="1">
    <source>
        <dbReference type="SAM" id="MobiDB-lite"/>
    </source>
</evidence>
<dbReference type="InterPro" id="IPR046496">
    <property type="entry name" value="DUF6589"/>
</dbReference>
<evidence type="ECO:0000259" key="2">
    <source>
        <dbReference type="Pfam" id="PF20231"/>
    </source>
</evidence>
<feature type="compositionally biased region" description="Basic and acidic residues" evidence="1">
    <location>
        <begin position="44"/>
        <end position="53"/>
    </location>
</feature>